<evidence type="ECO:0000313" key="1">
    <source>
        <dbReference type="EMBL" id="RSZ59555.1"/>
    </source>
</evidence>
<dbReference type="OrthoDB" id="5292474at2"/>
<dbReference type="RefSeq" id="WP_126073926.1">
    <property type="nucleotide sequence ID" value="NZ_CP051166.1"/>
</dbReference>
<sequence length="267" mass="29161">MLSQIDWARPWYDAVRPAFARLDAGVACVADALNAACAPLALVNRRGLPLRFVPQDDLPEGRAYEEFIGATGCVPTRENLHDFFNGLVWLTFPRIKQQLNALQAAQIALAGVGKSRGAARDGATIFDENAALLVVRAGAEGEQLVAALRAHGWIEALYERRARFGHGAGADAEVWLFGHALMEKLVAPRKAITAHTRVVVAGDDYFALPHEARRAWIDRQVADELAAEGLSTACFTPLPVLGVPGWWEGQDHAFYADTTVFRPRRAV</sequence>
<accession>A0A430HPW8</accession>
<protein>
    <submittedName>
        <fullName evidence="1">DUF3025 domain-containing protein</fullName>
    </submittedName>
</protein>
<proteinExistence type="predicted"/>
<dbReference type="InterPro" id="IPR021390">
    <property type="entry name" value="DUF3025"/>
</dbReference>
<keyword evidence="2" id="KW-1185">Reference proteome</keyword>
<gene>
    <name evidence="1" type="ORF">EJB06_10415</name>
</gene>
<dbReference type="Proteomes" id="UP000278085">
    <property type="component" value="Unassembled WGS sequence"/>
</dbReference>
<comment type="caution">
    <text evidence="1">The sequence shown here is derived from an EMBL/GenBank/DDBJ whole genome shotgun (WGS) entry which is preliminary data.</text>
</comment>
<reference evidence="1 2" key="1">
    <citation type="submission" date="2018-12" db="EMBL/GenBank/DDBJ databases">
        <authorList>
            <person name="Yang E."/>
        </authorList>
    </citation>
    <scope>NUCLEOTIDE SEQUENCE [LARGE SCALE GENOMIC DNA]</scope>
    <source>
        <strain evidence="1 2">SOD</strain>
    </source>
</reference>
<dbReference type="Pfam" id="PF11227">
    <property type="entry name" value="DUF3025"/>
    <property type="match status" value="1"/>
</dbReference>
<evidence type="ECO:0000313" key="2">
    <source>
        <dbReference type="Proteomes" id="UP000278085"/>
    </source>
</evidence>
<name>A0A430HPW8_9BURK</name>
<organism evidence="1 2">
    <name type="scientific">Massilia atriviolacea</name>
    <dbReference type="NCBI Taxonomy" id="2495579"/>
    <lineage>
        <taxon>Bacteria</taxon>
        <taxon>Pseudomonadati</taxon>
        <taxon>Pseudomonadota</taxon>
        <taxon>Betaproteobacteria</taxon>
        <taxon>Burkholderiales</taxon>
        <taxon>Oxalobacteraceae</taxon>
        <taxon>Telluria group</taxon>
        <taxon>Massilia</taxon>
    </lineage>
</organism>
<dbReference type="AlphaFoldDB" id="A0A430HPW8"/>
<dbReference type="EMBL" id="RXLQ01000004">
    <property type="protein sequence ID" value="RSZ59555.1"/>
    <property type="molecule type" value="Genomic_DNA"/>
</dbReference>